<dbReference type="AlphaFoldDB" id="A0A645EVJ8"/>
<evidence type="ECO:0000313" key="1">
    <source>
        <dbReference type="EMBL" id="MPN06045.1"/>
    </source>
</evidence>
<dbReference type="EMBL" id="VSSQ01051926">
    <property type="protein sequence ID" value="MPN06045.1"/>
    <property type="molecule type" value="Genomic_DNA"/>
</dbReference>
<proteinExistence type="predicted"/>
<name>A0A645EVJ8_9ZZZZ</name>
<comment type="caution">
    <text evidence="1">The sequence shown here is derived from an EMBL/GenBank/DDBJ whole genome shotgun (WGS) entry which is preliminary data.</text>
</comment>
<reference evidence="1" key="1">
    <citation type="submission" date="2019-08" db="EMBL/GenBank/DDBJ databases">
        <authorList>
            <person name="Kucharzyk K."/>
            <person name="Murdoch R.W."/>
            <person name="Higgins S."/>
            <person name="Loffler F."/>
        </authorList>
    </citation>
    <scope>NUCLEOTIDE SEQUENCE</scope>
</reference>
<protein>
    <submittedName>
        <fullName evidence="1">Uncharacterized protein</fullName>
    </submittedName>
</protein>
<sequence length="45" mass="5245">MPYTVTQISNEKFDKSLEGYFHKGEDFGKKKHHESVFIEGSIKKV</sequence>
<organism evidence="1">
    <name type="scientific">bioreactor metagenome</name>
    <dbReference type="NCBI Taxonomy" id="1076179"/>
    <lineage>
        <taxon>unclassified sequences</taxon>
        <taxon>metagenomes</taxon>
        <taxon>ecological metagenomes</taxon>
    </lineage>
</organism>
<accession>A0A645EVJ8</accession>
<gene>
    <name evidence="1" type="ORF">SDC9_153299</name>
</gene>